<dbReference type="EMBL" id="LT607413">
    <property type="protein sequence ID" value="SCF38513.1"/>
    <property type="molecule type" value="Genomic_DNA"/>
</dbReference>
<dbReference type="InterPro" id="IPR003593">
    <property type="entry name" value="AAA+_ATPase"/>
</dbReference>
<dbReference type="RefSeq" id="WP_088984639.1">
    <property type="nucleotide sequence ID" value="NZ_LT607413.1"/>
</dbReference>
<sequence>MIGAAEQAALEALSFNPAATPDDVWRPSPYDVPELHERVVREILHGVGRARTADVGQPLGVAMQGRAGSGKTHLLGAVRDQIQRRGGYFFLVSMINGRTFWESVALALVEGMGRDAFGWGTQLTTLLRRLTAQFGIPAEVRDAVAGRRPVTRADLDTFVRALRAYDREVGRDTQDTARALVLHGSLDYEAQDVGYAHLISEPGDPAARAFWGFGGAVRSPQQIVQDISRLAALTLEPTVIAVDQLDTLFAQTSTSLFARHEGLEDAHARTVGPVADGLLTLRDVTRRTLTVLSCLPDTWELLTRSAPTPVADRFRTAVLPDRIPSPEIGRALVEKRFTAAYRDVRFTPPHPTWPIAPEAFADAPNLTPRALLRRVDRHVTACRDRDEVTELTRLIDVPAAGPTPPPAPTRVARVGLHRLDERFAELVRTAGVDGALDPATEDIRMPELLGAGLAAWIGEQATTGATYRYDPPPGRKPALHGRLVEVLDEATENEAHWCFRAIGSGNAIAVLSRIRAACTLAGLDRAVPQRRLVLLRNGPWPSGRRTGEVLDAFHAAGGVTHPVGEADLRVLAALRTLAAEADPAYPDWLLARRPASGTALFGAVLGDPGGGRPDHPQGPPAPERSVDGGGPADATGPPDVVGSPDAAGATSDAAGPVDPDRPTDTAESTDTAEPADCGGPADTAQAADPGGPVTGGDGPVPADSGRTGTHVRAARAVRLGHTTDGARPFEVDLASLRRHSVVFAGSGSGKTVLIRRLVEECARQGVSAIVLDPNNDLARLGDPWPHPPAGWLPGDRERARDYLEQTEVVVWTPRVTAGRPLSFQPLPDFAPLRDSPDEFDQAIRSTVEALAPRAGVAGTTKLAQQGRAVLTEALQAYARSGLVGLPGFTEFLAALPDGVSRMARADKLAHEVAETLKAAMVTDPLFGGAGTPADPGTLLTPSAGRRARVSVISFVGLVSDAQRQSFVNQLQMALFAWIRRHPAGDRPLGGLFVMDEAQTLAPSTGHTPCTASSIALASQARKYGLGLVFATQAPKGLHNQISGNATTQFFGLLNSPAQIEAARGLAHAKGGRLPDIGLLGSGEFYAAGEGFSFVKVRTPMCLTHHPPAPLTHEEVVARAR</sequence>
<dbReference type="InterPro" id="IPR027417">
    <property type="entry name" value="P-loop_NTPase"/>
</dbReference>
<dbReference type="Gene3D" id="3.40.50.300">
    <property type="entry name" value="P-loop containing nucleotide triphosphate hydrolases"/>
    <property type="match status" value="2"/>
</dbReference>
<dbReference type="InParanoid" id="A0A1C4ZZZ2"/>
<keyword evidence="4" id="KW-1185">Reference proteome</keyword>
<accession>A0A1C4ZZZ2</accession>
<dbReference type="PANTHER" id="PTHR30121">
    <property type="entry name" value="UNCHARACTERIZED PROTEIN YJGR-RELATED"/>
    <property type="match status" value="1"/>
</dbReference>
<dbReference type="InterPro" id="IPR051162">
    <property type="entry name" value="T4SS_component"/>
</dbReference>
<evidence type="ECO:0000313" key="3">
    <source>
        <dbReference type="EMBL" id="SCF38513.1"/>
    </source>
</evidence>
<feature type="region of interest" description="Disordered" evidence="1">
    <location>
        <begin position="601"/>
        <end position="709"/>
    </location>
</feature>
<evidence type="ECO:0000259" key="2">
    <source>
        <dbReference type="SMART" id="SM00382"/>
    </source>
</evidence>
<name>A0A1C4ZZZ2_MICEC</name>
<dbReference type="SMART" id="SM00382">
    <property type="entry name" value="AAA"/>
    <property type="match status" value="2"/>
</dbReference>
<dbReference type="InterPro" id="IPR002789">
    <property type="entry name" value="HerA_central"/>
</dbReference>
<reference evidence="4" key="1">
    <citation type="submission" date="2016-06" db="EMBL/GenBank/DDBJ databases">
        <authorList>
            <person name="Varghese N."/>
            <person name="Submissions Spin"/>
        </authorList>
    </citation>
    <scope>NUCLEOTIDE SEQUENCE [LARGE SCALE GENOMIC DNA]</scope>
    <source>
        <strain evidence="4">DSM 43816</strain>
    </source>
</reference>
<protein>
    <submittedName>
        <fullName evidence="3">AAA-like domain-containing protein</fullName>
    </submittedName>
</protein>
<feature type="domain" description="AAA+ ATPase" evidence="2">
    <location>
        <begin position="736"/>
        <end position="1055"/>
    </location>
</feature>
<feature type="domain" description="AAA+ ATPase" evidence="2">
    <location>
        <begin position="57"/>
        <end position="324"/>
    </location>
</feature>
<dbReference type="Proteomes" id="UP000198253">
    <property type="component" value="Chromosome I"/>
</dbReference>
<organism evidence="3 4">
    <name type="scientific">Micromonospora echinospora</name>
    <name type="common">Micromonospora purpurea</name>
    <dbReference type="NCBI Taxonomy" id="1877"/>
    <lineage>
        <taxon>Bacteria</taxon>
        <taxon>Bacillati</taxon>
        <taxon>Actinomycetota</taxon>
        <taxon>Actinomycetes</taxon>
        <taxon>Micromonosporales</taxon>
        <taxon>Micromonosporaceae</taxon>
        <taxon>Micromonospora</taxon>
    </lineage>
</organism>
<evidence type="ECO:0000313" key="4">
    <source>
        <dbReference type="Proteomes" id="UP000198253"/>
    </source>
</evidence>
<dbReference type="AlphaFoldDB" id="A0A1C4ZZZ2"/>
<dbReference type="CDD" id="cd01127">
    <property type="entry name" value="TrwB_TraG_TraD_VirD4"/>
    <property type="match status" value="1"/>
</dbReference>
<dbReference type="PANTHER" id="PTHR30121:SF6">
    <property type="entry name" value="SLR6007 PROTEIN"/>
    <property type="match status" value="1"/>
</dbReference>
<dbReference type="OrthoDB" id="3881471at2"/>
<evidence type="ECO:0000256" key="1">
    <source>
        <dbReference type="SAM" id="MobiDB-lite"/>
    </source>
</evidence>
<dbReference type="Pfam" id="PF01935">
    <property type="entry name" value="DUF87"/>
    <property type="match status" value="1"/>
</dbReference>
<dbReference type="SUPFAM" id="SSF52540">
    <property type="entry name" value="P-loop containing nucleoside triphosphate hydrolases"/>
    <property type="match status" value="2"/>
</dbReference>
<gene>
    <name evidence="3" type="ORF">GA0070618_6049</name>
</gene>
<proteinExistence type="predicted"/>